<evidence type="ECO:0000256" key="4">
    <source>
        <dbReference type="ARBA" id="ARBA00022691"/>
    </source>
</evidence>
<dbReference type="Pfam" id="PF13881">
    <property type="entry name" value="Rad60-SLD_2"/>
    <property type="match status" value="1"/>
</dbReference>
<evidence type="ECO:0000256" key="9">
    <source>
        <dbReference type="ARBA" id="ARBA00074452"/>
    </source>
</evidence>
<dbReference type="InterPro" id="IPR039540">
    <property type="entry name" value="UBL3-like_ubiquitin_dom"/>
</dbReference>
<dbReference type="InterPro" id="IPR007197">
    <property type="entry name" value="rSAM"/>
</dbReference>
<dbReference type="PROSITE" id="PS01278">
    <property type="entry name" value="MTTASE_RADICAL"/>
    <property type="match status" value="1"/>
</dbReference>
<dbReference type="FunFam" id="3.40.50.12160:FF:000003">
    <property type="entry name" value="CDK5 regulatory subunit-associated protein 1"/>
    <property type="match status" value="1"/>
</dbReference>
<evidence type="ECO:0000256" key="1">
    <source>
        <dbReference type="ARBA" id="ARBA00001966"/>
    </source>
</evidence>
<evidence type="ECO:0000256" key="3">
    <source>
        <dbReference type="ARBA" id="ARBA00022485"/>
    </source>
</evidence>
<dbReference type="InterPro" id="IPR023404">
    <property type="entry name" value="rSAM_horseshoe"/>
</dbReference>
<keyword evidence="3" id="KW-0004">4Fe-4S</keyword>
<evidence type="ECO:0000259" key="11">
    <source>
        <dbReference type="PROSITE" id="PS51449"/>
    </source>
</evidence>
<dbReference type="InterPro" id="IPR029071">
    <property type="entry name" value="Ubiquitin-like_domsf"/>
</dbReference>
<dbReference type="FunFam" id="3.80.30.20:FF:000003">
    <property type="entry name" value="CDK5 regulatory subunit-associated protein 1"/>
    <property type="match status" value="1"/>
</dbReference>
<dbReference type="OMA" id="QANICKN"/>
<dbReference type="GO" id="GO:0005829">
    <property type="term" value="C:cytosol"/>
    <property type="evidence" value="ECO:0007669"/>
    <property type="project" value="TreeGrafter"/>
</dbReference>
<dbReference type="Gene3D" id="3.10.20.90">
    <property type="entry name" value="Phosphatidylinositol 3-kinase Catalytic Subunit, Chain A, domain 1"/>
    <property type="match status" value="1"/>
</dbReference>
<dbReference type="AlphaFoldDB" id="A0A915HQU1"/>
<evidence type="ECO:0000256" key="2">
    <source>
        <dbReference type="ARBA" id="ARBA00009815"/>
    </source>
</evidence>
<keyword evidence="13" id="KW-1185">Reference proteome</keyword>
<dbReference type="InterPro" id="IPR002792">
    <property type="entry name" value="TRAM_dom"/>
</dbReference>
<name>A0A915HQU1_ROMCU</name>
<dbReference type="Gene3D" id="3.40.50.12160">
    <property type="entry name" value="Methylthiotransferase, N-terminal domain"/>
    <property type="match status" value="1"/>
</dbReference>
<dbReference type="SFLD" id="SFLDG01082">
    <property type="entry name" value="B12-binding_domain_containing"/>
    <property type="match status" value="1"/>
</dbReference>
<dbReference type="Pfam" id="PF00919">
    <property type="entry name" value="UPF0004"/>
    <property type="match status" value="1"/>
</dbReference>
<dbReference type="GO" id="GO:0060255">
    <property type="term" value="P:regulation of macromolecule metabolic process"/>
    <property type="evidence" value="ECO:0007669"/>
    <property type="project" value="UniProtKB-ARBA"/>
</dbReference>
<comment type="similarity">
    <text evidence="2">Belongs to the methylthiotransferase family. MiaB subfamily.</text>
</comment>
<comment type="function">
    <text evidence="8">Potential regulator of CDK5 activity.</text>
</comment>
<evidence type="ECO:0000259" key="12">
    <source>
        <dbReference type="PROSITE" id="PS51918"/>
    </source>
</evidence>
<dbReference type="SMART" id="SM00729">
    <property type="entry name" value="Elp3"/>
    <property type="match status" value="1"/>
</dbReference>
<dbReference type="SUPFAM" id="SSF54236">
    <property type="entry name" value="Ubiquitin-like"/>
    <property type="match status" value="1"/>
</dbReference>
<keyword evidence="4" id="KW-0949">S-adenosyl-L-methionine</keyword>
<dbReference type="InterPro" id="IPR047977">
    <property type="entry name" value="UBL3_Ubl_met"/>
</dbReference>
<dbReference type="PANTHER" id="PTHR43020:SF2">
    <property type="entry name" value="MITOCHONDRIAL TRNA METHYLTHIOTRANSFERASE CDK5RAP1"/>
    <property type="match status" value="1"/>
</dbReference>
<evidence type="ECO:0000313" key="13">
    <source>
        <dbReference type="Proteomes" id="UP000887565"/>
    </source>
</evidence>
<dbReference type="PROSITE" id="PS51918">
    <property type="entry name" value="RADICAL_SAM"/>
    <property type="match status" value="1"/>
</dbReference>
<dbReference type="CDD" id="cd17048">
    <property type="entry name" value="Ubl_UBL3"/>
    <property type="match status" value="1"/>
</dbReference>
<dbReference type="WBParaSite" id="nRc.2.0.1.t03737-RA">
    <property type="protein sequence ID" value="nRc.2.0.1.t03737-RA"/>
    <property type="gene ID" value="nRc.2.0.1.g03737"/>
</dbReference>
<dbReference type="InterPro" id="IPR020612">
    <property type="entry name" value="Methylthiotransferase_CS"/>
</dbReference>
<dbReference type="Pfam" id="PF01938">
    <property type="entry name" value="TRAM"/>
    <property type="match status" value="1"/>
</dbReference>
<dbReference type="SFLD" id="SFLDF00273">
    <property type="entry name" value="(dimethylallyl)adenosine_tRNA"/>
    <property type="match status" value="1"/>
</dbReference>
<organism evidence="13 14">
    <name type="scientific">Romanomermis culicivorax</name>
    <name type="common">Nematode worm</name>
    <dbReference type="NCBI Taxonomy" id="13658"/>
    <lineage>
        <taxon>Eukaryota</taxon>
        <taxon>Metazoa</taxon>
        <taxon>Ecdysozoa</taxon>
        <taxon>Nematoda</taxon>
        <taxon>Enoplea</taxon>
        <taxon>Dorylaimia</taxon>
        <taxon>Mermithida</taxon>
        <taxon>Mermithoidea</taxon>
        <taxon>Mermithidae</taxon>
        <taxon>Romanomermis</taxon>
    </lineage>
</organism>
<dbReference type="InterPro" id="IPR013848">
    <property type="entry name" value="Methylthiotransferase_N"/>
</dbReference>
<evidence type="ECO:0000259" key="10">
    <source>
        <dbReference type="PROSITE" id="PS50926"/>
    </source>
</evidence>
<proteinExistence type="inferred from homology"/>
<feature type="domain" description="Radical SAM core" evidence="12">
    <location>
        <begin position="347"/>
        <end position="608"/>
    </location>
</feature>
<dbReference type="InterPro" id="IPR005839">
    <property type="entry name" value="Methylthiotransferase"/>
</dbReference>
<dbReference type="PANTHER" id="PTHR43020">
    <property type="entry name" value="CDK5 REGULATORY SUBUNIT-ASSOCIATED PROTEIN 1"/>
    <property type="match status" value="1"/>
</dbReference>
<dbReference type="SFLD" id="SFLDG01061">
    <property type="entry name" value="methylthiotransferase"/>
    <property type="match status" value="1"/>
</dbReference>
<keyword evidence="7" id="KW-0411">Iron-sulfur</keyword>
<dbReference type="SFLD" id="SFLDS00029">
    <property type="entry name" value="Radical_SAM"/>
    <property type="match status" value="1"/>
</dbReference>
<sequence>MANNEEELPFDLIVLQIGLRLIIVSGKTHDFAFLPSTSASDVAQYVFDHWPEDWQKDKVESANLLKLIYHGRFLHGTITLGALGCPVGKTTVMHLVARENLPEPDNNNDLKKKSRRGCQCCTYPIPFCWKSTLLIMKSTTKFKNLIKCVRWAATHSSPSTSSTKAKFSIKNDQRTLKDFINADVTLPFNVADVKIDPVPYVSEDVFRGDGKRVYFETYGCAMNVNDTEIARSVLRNAGYADVVLLMTCAIREGAEEKIWRRIEQLKLMKIIRSKRRQGMKIGILGCMAERLKEKILEKEPGVDLIAGPDSYRHLPNLLITTNGGQTAVNVALSLDETYADITPIRIDDNAVTALVSIMRGCDNMCTYCIVPFTRGRERSRPIDSILDEIKKLRDQGIKQVTLLGQNVNSYRDMSESMHFGLPDRATATSASERVSGFSTVYKPKQGGRRFADLLDKVSRVDPEMRIRFTSPHPKDFPDPVLQLIKERPNICKQIHLPAQSGNNEILDAMGRGYTKEAYLELVHKIRGIIPDIMLSSDFIAGFCGETEEAHKQTLELIDRVVFSVCYTYGYSLREKTRAHRRLIDNVPVDVKKRRILEMRDIFRRTAATLHRTYIGRNQLVLVESESKRSADTWMGRADNMVKTHFVKTPLSFLSRNGIVVEMPSMIPQPGDYVVVQIEDANSETFRARALYRTTITDYNDYLSMSQT</sequence>
<dbReference type="PROSITE" id="PS51449">
    <property type="entry name" value="MTTASE_N"/>
    <property type="match status" value="1"/>
</dbReference>
<accession>A0A915HQU1</accession>
<dbReference type="Proteomes" id="UP000887565">
    <property type="component" value="Unplaced"/>
</dbReference>
<dbReference type="GO" id="GO:0080090">
    <property type="term" value="P:regulation of primary metabolic process"/>
    <property type="evidence" value="ECO:0007669"/>
    <property type="project" value="UniProtKB-ARBA"/>
</dbReference>
<dbReference type="InterPro" id="IPR058240">
    <property type="entry name" value="rSAM_sf"/>
</dbReference>
<comment type="cofactor">
    <cofactor evidence="1">
        <name>[4Fe-4S] cluster</name>
        <dbReference type="ChEBI" id="CHEBI:49883"/>
    </cofactor>
</comment>
<keyword evidence="6" id="KW-0408">Iron</keyword>
<dbReference type="Pfam" id="PF04055">
    <property type="entry name" value="Radical_SAM"/>
    <property type="match status" value="1"/>
</dbReference>
<dbReference type="NCBIfam" id="TIGR00089">
    <property type="entry name" value="MiaB/RimO family radical SAM methylthiotransferase"/>
    <property type="match status" value="1"/>
</dbReference>
<dbReference type="InterPro" id="IPR006638">
    <property type="entry name" value="Elp3/MiaA/NifB-like_rSAM"/>
</dbReference>
<dbReference type="InterPro" id="IPR038135">
    <property type="entry name" value="Methylthiotransferase_N_sf"/>
</dbReference>
<protein>
    <recommendedName>
        <fullName evidence="9">CDK5RAP1-like protein</fullName>
    </recommendedName>
</protein>
<evidence type="ECO:0000256" key="6">
    <source>
        <dbReference type="ARBA" id="ARBA00023004"/>
    </source>
</evidence>
<evidence type="ECO:0000313" key="14">
    <source>
        <dbReference type="WBParaSite" id="nRc.2.0.1.t03737-RA"/>
    </source>
</evidence>
<dbReference type="SUPFAM" id="SSF102114">
    <property type="entry name" value="Radical SAM enzymes"/>
    <property type="match status" value="1"/>
</dbReference>
<dbReference type="InterPro" id="IPR006463">
    <property type="entry name" value="MiaB_methiolase"/>
</dbReference>
<evidence type="ECO:0000256" key="5">
    <source>
        <dbReference type="ARBA" id="ARBA00022723"/>
    </source>
</evidence>
<dbReference type="SFLD" id="SFLDF00413">
    <property type="entry name" value="CDK5RAP1"/>
    <property type="match status" value="1"/>
</dbReference>
<dbReference type="GO" id="GO:0005739">
    <property type="term" value="C:mitochondrion"/>
    <property type="evidence" value="ECO:0007669"/>
    <property type="project" value="TreeGrafter"/>
</dbReference>
<reference evidence="14" key="1">
    <citation type="submission" date="2022-11" db="UniProtKB">
        <authorList>
            <consortium name="WormBaseParasite"/>
        </authorList>
    </citation>
    <scope>IDENTIFICATION</scope>
</reference>
<evidence type="ECO:0000256" key="7">
    <source>
        <dbReference type="ARBA" id="ARBA00023014"/>
    </source>
</evidence>
<evidence type="ECO:0000256" key="8">
    <source>
        <dbReference type="ARBA" id="ARBA00053923"/>
    </source>
</evidence>
<dbReference type="PROSITE" id="PS50926">
    <property type="entry name" value="TRAM"/>
    <property type="match status" value="1"/>
</dbReference>
<feature type="domain" description="MTTase N-terminal" evidence="11">
    <location>
        <begin position="211"/>
        <end position="323"/>
    </location>
</feature>
<dbReference type="GO" id="GO:0046872">
    <property type="term" value="F:metal ion binding"/>
    <property type="evidence" value="ECO:0007669"/>
    <property type="project" value="UniProtKB-KW"/>
</dbReference>
<feature type="domain" description="TRAM" evidence="10">
    <location>
        <begin position="611"/>
        <end position="691"/>
    </location>
</feature>
<dbReference type="GO" id="GO:0051539">
    <property type="term" value="F:4 iron, 4 sulfur cluster binding"/>
    <property type="evidence" value="ECO:0007669"/>
    <property type="project" value="UniProtKB-KW"/>
</dbReference>
<dbReference type="GO" id="GO:0035597">
    <property type="term" value="F:tRNA-2-methylthio-N(6)-dimethylallyladenosine(37) synthase activity"/>
    <property type="evidence" value="ECO:0007669"/>
    <property type="project" value="TreeGrafter"/>
</dbReference>
<dbReference type="Gene3D" id="3.80.30.20">
    <property type="entry name" value="tm_1862 like domain"/>
    <property type="match status" value="1"/>
</dbReference>
<keyword evidence="5" id="KW-0479">Metal-binding</keyword>